<dbReference type="InterPro" id="IPR006674">
    <property type="entry name" value="HD_domain"/>
</dbReference>
<feature type="transmembrane region" description="Helical" evidence="4">
    <location>
        <begin position="108"/>
        <end position="128"/>
    </location>
</feature>
<feature type="domain" description="HD-GYP" evidence="7">
    <location>
        <begin position="303"/>
        <end position="501"/>
    </location>
</feature>
<dbReference type="PROSITE" id="PS51831">
    <property type="entry name" value="HD"/>
    <property type="match status" value="1"/>
</dbReference>
<keyword evidence="9" id="KW-1185">Reference proteome</keyword>
<dbReference type="InterPro" id="IPR003660">
    <property type="entry name" value="HAMP_dom"/>
</dbReference>
<dbReference type="CDD" id="cd00077">
    <property type="entry name" value="HDc"/>
    <property type="match status" value="1"/>
</dbReference>
<dbReference type="GO" id="GO:0005886">
    <property type="term" value="C:plasma membrane"/>
    <property type="evidence" value="ECO:0007669"/>
    <property type="project" value="UniProtKB-SubCell"/>
</dbReference>
<dbReference type="SUPFAM" id="SSF109604">
    <property type="entry name" value="HD-domain/PDEase-like"/>
    <property type="match status" value="1"/>
</dbReference>
<gene>
    <name evidence="8" type="ORF">H0267_15750</name>
</gene>
<feature type="domain" description="HAMP" evidence="5">
    <location>
        <begin position="250"/>
        <end position="301"/>
    </location>
</feature>
<name>A0A931HXT0_9BACI</name>
<dbReference type="EMBL" id="JADZSC010000004">
    <property type="protein sequence ID" value="MBH0231665.1"/>
    <property type="molecule type" value="Genomic_DNA"/>
</dbReference>
<dbReference type="Gene3D" id="6.10.340.10">
    <property type="match status" value="1"/>
</dbReference>
<comment type="subcellular location">
    <subcellularLocation>
        <location evidence="1">Cell membrane</location>
    </subcellularLocation>
</comment>
<dbReference type="InterPro" id="IPR006675">
    <property type="entry name" value="HDIG_dom"/>
</dbReference>
<dbReference type="PANTHER" id="PTHR43155:SF2">
    <property type="entry name" value="CYCLIC DI-GMP PHOSPHODIESTERASE PA4108"/>
    <property type="match status" value="1"/>
</dbReference>
<dbReference type="InterPro" id="IPR037522">
    <property type="entry name" value="HD_GYP_dom"/>
</dbReference>
<comment type="caution">
    <text evidence="8">The sequence shown here is derived from an EMBL/GenBank/DDBJ whole genome shotgun (WGS) entry which is preliminary data.</text>
</comment>
<keyword evidence="2" id="KW-1003">Cell membrane</keyword>
<feature type="transmembrane region" description="Helical" evidence="4">
    <location>
        <begin position="134"/>
        <end position="156"/>
    </location>
</feature>
<dbReference type="PROSITE" id="PS51832">
    <property type="entry name" value="HD_GYP"/>
    <property type="match status" value="1"/>
</dbReference>
<feature type="transmembrane region" description="Helical" evidence="4">
    <location>
        <begin position="226"/>
        <end position="249"/>
    </location>
</feature>
<organism evidence="8 9">
    <name type="scientific">Halobacillus yeomjeoni</name>
    <dbReference type="NCBI Taxonomy" id="311194"/>
    <lineage>
        <taxon>Bacteria</taxon>
        <taxon>Bacillati</taxon>
        <taxon>Bacillota</taxon>
        <taxon>Bacilli</taxon>
        <taxon>Bacillales</taxon>
        <taxon>Bacillaceae</taxon>
        <taxon>Halobacillus</taxon>
    </lineage>
</organism>
<evidence type="ECO:0000256" key="2">
    <source>
        <dbReference type="ARBA" id="ARBA00022475"/>
    </source>
</evidence>
<sequence length="504" mass="57061">MKPFDHFQRRIVINYIVGSMTAVFGVGSVFIFHTLSLSSEEVIYLLGTMVLSVLIMLVAEWNMYQIHIRPIKRIFKSETLRVWEYEEGMLAAHRFPLLTVYRILGPHLFGLAVPASLLTVLGIFQGWINVPYYYIGLAWTGAVLIAIMHALIEFFLTYRASNNLISSINHKLQNEGHEEVKVDFKISLKHKLLVSSVFTAVFPVLLFILASQIRFMESGGGMVEQYWSWASLVIIVILAMAVLSSSLLFKSIEEPMGSLRMRFDQVRTGEFTKMENVYTDEFSNLVTGFNHMVSSIQTRDEENERLLESFFKVFAATLDARDPYTAGHSERVAEYSVQIAERAGFADKEIDLIRKSALLHDIGKIGVPDRVLLKEGRLTDEEFIQIKKHPEIGADILKQVQLPDELKPVLSGVRHHHERFDGKGYPDGLCGEETPVFGRLMAVADAFDAMTSNRPYREGMPVEKAIAIIESGKGTQWDPYFVDLFLEEIEGQEIKPSAQAKALT</sequence>
<dbReference type="Gene3D" id="1.10.3210.10">
    <property type="entry name" value="Hypothetical protein af1432"/>
    <property type="match status" value="1"/>
</dbReference>
<evidence type="ECO:0000259" key="6">
    <source>
        <dbReference type="PROSITE" id="PS51831"/>
    </source>
</evidence>
<keyword evidence="3 4" id="KW-0472">Membrane</keyword>
<dbReference type="Pfam" id="PF13487">
    <property type="entry name" value="HD_5"/>
    <property type="match status" value="1"/>
</dbReference>
<dbReference type="InterPro" id="IPR003607">
    <property type="entry name" value="HD/PDEase_dom"/>
</dbReference>
<dbReference type="SMART" id="SM00471">
    <property type="entry name" value="HDc"/>
    <property type="match status" value="1"/>
</dbReference>
<evidence type="ECO:0000313" key="8">
    <source>
        <dbReference type="EMBL" id="MBH0231665.1"/>
    </source>
</evidence>
<dbReference type="AlphaFoldDB" id="A0A931HXT0"/>
<evidence type="ECO:0000259" key="5">
    <source>
        <dbReference type="PROSITE" id="PS50885"/>
    </source>
</evidence>
<feature type="transmembrane region" description="Helical" evidence="4">
    <location>
        <begin position="192"/>
        <end position="214"/>
    </location>
</feature>
<evidence type="ECO:0000256" key="3">
    <source>
        <dbReference type="ARBA" id="ARBA00023136"/>
    </source>
</evidence>
<dbReference type="RefSeq" id="WP_197318299.1">
    <property type="nucleotide sequence ID" value="NZ_JADZSC010000004.1"/>
</dbReference>
<evidence type="ECO:0000313" key="9">
    <source>
        <dbReference type="Proteomes" id="UP000614490"/>
    </source>
</evidence>
<evidence type="ECO:0000256" key="4">
    <source>
        <dbReference type="SAM" id="Phobius"/>
    </source>
</evidence>
<evidence type="ECO:0000256" key="1">
    <source>
        <dbReference type="ARBA" id="ARBA00004236"/>
    </source>
</evidence>
<dbReference type="NCBIfam" id="TIGR00277">
    <property type="entry name" value="HDIG"/>
    <property type="match status" value="1"/>
</dbReference>
<feature type="domain" description="HD" evidence="6">
    <location>
        <begin position="325"/>
        <end position="450"/>
    </location>
</feature>
<feature type="transmembrane region" description="Helical" evidence="4">
    <location>
        <begin position="12"/>
        <end position="36"/>
    </location>
</feature>
<keyword evidence="4" id="KW-0812">Transmembrane</keyword>
<accession>A0A931HXT0</accession>
<reference evidence="8 9" key="1">
    <citation type="journal article" date="2005" name="Int. J. Syst. Evol. Microbiol.">
        <title>Halobacillus yeomjeoni sp. nov., isolated from a marine solar saltern in Korea.</title>
        <authorList>
            <person name="Yoon J.H."/>
            <person name="Kang S.J."/>
            <person name="Lee C.H."/>
            <person name="Oh H.W."/>
            <person name="Oh T.K."/>
        </authorList>
    </citation>
    <scope>NUCLEOTIDE SEQUENCE [LARGE SCALE GENOMIC DNA]</scope>
    <source>
        <strain evidence="8 9">KCTC 3957</strain>
    </source>
</reference>
<dbReference type="GO" id="GO:0007165">
    <property type="term" value="P:signal transduction"/>
    <property type="evidence" value="ECO:0007669"/>
    <property type="project" value="InterPro"/>
</dbReference>
<keyword evidence="4" id="KW-1133">Transmembrane helix</keyword>
<evidence type="ECO:0000259" key="7">
    <source>
        <dbReference type="PROSITE" id="PS51832"/>
    </source>
</evidence>
<proteinExistence type="predicted"/>
<feature type="transmembrane region" description="Helical" evidence="4">
    <location>
        <begin position="42"/>
        <end position="64"/>
    </location>
</feature>
<dbReference type="Proteomes" id="UP000614490">
    <property type="component" value="Unassembled WGS sequence"/>
</dbReference>
<dbReference type="PROSITE" id="PS50885">
    <property type="entry name" value="HAMP"/>
    <property type="match status" value="1"/>
</dbReference>
<protein>
    <submittedName>
        <fullName evidence="8">HD-GYP domain-containing protein</fullName>
    </submittedName>
</protein>
<dbReference type="PANTHER" id="PTHR43155">
    <property type="entry name" value="CYCLIC DI-GMP PHOSPHODIESTERASE PA4108-RELATED"/>
    <property type="match status" value="1"/>
</dbReference>